<reference evidence="2" key="1">
    <citation type="submission" date="2021-05" db="EMBL/GenBank/DDBJ databases">
        <authorList>
            <person name="Pietrasiak N."/>
            <person name="Ward R."/>
            <person name="Stajich J.E."/>
            <person name="Kurbessoian T."/>
        </authorList>
    </citation>
    <scope>NUCLEOTIDE SEQUENCE</scope>
    <source>
        <strain evidence="2">GSE-NOS-MK-12-04C</strain>
    </source>
</reference>
<dbReference type="InterPro" id="IPR007484">
    <property type="entry name" value="Peptidase_M28"/>
</dbReference>
<dbReference type="PANTHER" id="PTHR12147">
    <property type="entry name" value="METALLOPEPTIDASE M28 FAMILY MEMBER"/>
    <property type="match status" value="1"/>
</dbReference>
<dbReference type="Proteomes" id="UP000729701">
    <property type="component" value="Unassembled WGS sequence"/>
</dbReference>
<dbReference type="SUPFAM" id="SSF53187">
    <property type="entry name" value="Zn-dependent exopeptidases"/>
    <property type="match status" value="1"/>
</dbReference>
<protein>
    <submittedName>
        <fullName evidence="2">M28 family peptidase</fullName>
    </submittedName>
</protein>
<dbReference type="Gene3D" id="3.40.630.10">
    <property type="entry name" value="Zn peptidases"/>
    <property type="match status" value="1"/>
</dbReference>
<dbReference type="PANTHER" id="PTHR12147:SF26">
    <property type="entry name" value="PEPTIDASE M28 DOMAIN-CONTAINING PROTEIN"/>
    <property type="match status" value="1"/>
</dbReference>
<dbReference type="GO" id="GO:0008235">
    <property type="term" value="F:metalloexopeptidase activity"/>
    <property type="evidence" value="ECO:0007669"/>
    <property type="project" value="InterPro"/>
</dbReference>
<evidence type="ECO:0000259" key="1">
    <source>
        <dbReference type="Pfam" id="PF04389"/>
    </source>
</evidence>
<dbReference type="Pfam" id="PF04389">
    <property type="entry name" value="Peptidase_M28"/>
    <property type="match status" value="1"/>
</dbReference>
<sequence>MKRWIWLLLLVLGAIAVMGIGGFFMPPQESPIVKASIETPQQQIKYPQVSPSKLFAHIQQLNFKRFAEKERVRTRNYISSELKKNGWKPELESFAEGVNIFAERGGTDKNAGAILVAAHYDTVAISSGADDNASGVAVVLEVARLLGSRATPRTLQLAFFDQEEVGLLGSKAFVASSAHLENLGGAIVMDMVGYACHTPGCQKYPAGLPIAPPSDKGDFLAVVGDAEHLPLLGAFFVQGGESSLPRVLRLPVPVKGLLTPDTLRSDHAPFWLQGVGAVLVTDTANLRNINYHQLGDKPMGIDRKFFNGAAQIVMDATTKLLESRSSLNTPASN</sequence>
<name>A0A951QU69_9CYAN</name>
<comment type="caution">
    <text evidence="2">The sequence shown here is derived from an EMBL/GenBank/DDBJ whole genome shotgun (WGS) entry which is preliminary data.</text>
</comment>
<evidence type="ECO:0000313" key="3">
    <source>
        <dbReference type="Proteomes" id="UP000729701"/>
    </source>
</evidence>
<organism evidence="2 3">
    <name type="scientific">Cyanomargarita calcarea GSE-NOS-MK-12-04C</name>
    <dbReference type="NCBI Taxonomy" id="2839659"/>
    <lineage>
        <taxon>Bacteria</taxon>
        <taxon>Bacillati</taxon>
        <taxon>Cyanobacteriota</taxon>
        <taxon>Cyanophyceae</taxon>
        <taxon>Nostocales</taxon>
        <taxon>Cyanomargaritaceae</taxon>
        <taxon>Cyanomargarita</taxon>
    </lineage>
</organism>
<reference evidence="2" key="2">
    <citation type="journal article" date="2022" name="Microbiol. Resour. Announc.">
        <title>Metagenome Sequencing to Explore Phylogenomics of Terrestrial Cyanobacteria.</title>
        <authorList>
            <person name="Ward R.D."/>
            <person name="Stajich J.E."/>
            <person name="Johansen J.R."/>
            <person name="Huntemann M."/>
            <person name="Clum A."/>
            <person name="Foster B."/>
            <person name="Foster B."/>
            <person name="Roux S."/>
            <person name="Palaniappan K."/>
            <person name="Varghese N."/>
            <person name="Mukherjee S."/>
            <person name="Reddy T.B.K."/>
            <person name="Daum C."/>
            <person name="Copeland A."/>
            <person name="Chen I.A."/>
            <person name="Ivanova N.N."/>
            <person name="Kyrpides N.C."/>
            <person name="Shapiro N."/>
            <person name="Eloe-Fadrosh E.A."/>
            <person name="Pietrasiak N."/>
        </authorList>
    </citation>
    <scope>NUCLEOTIDE SEQUENCE</scope>
    <source>
        <strain evidence="2">GSE-NOS-MK-12-04C</strain>
    </source>
</reference>
<gene>
    <name evidence="2" type="ORF">KME60_32485</name>
</gene>
<dbReference type="InterPro" id="IPR045175">
    <property type="entry name" value="M28_fam"/>
</dbReference>
<dbReference type="GO" id="GO:0006508">
    <property type="term" value="P:proteolysis"/>
    <property type="evidence" value="ECO:0007669"/>
    <property type="project" value="InterPro"/>
</dbReference>
<proteinExistence type="predicted"/>
<dbReference type="EMBL" id="JAHHGZ010000060">
    <property type="protein sequence ID" value="MBW4672018.1"/>
    <property type="molecule type" value="Genomic_DNA"/>
</dbReference>
<feature type="domain" description="Peptidase M28" evidence="1">
    <location>
        <begin position="99"/>
        <end position="199"/>
    </location>
</feature>
<dbReference type="AlphaFoldDB" id="A0A951QU69"/>
<evidence type="ECO:0000313" key="2">
    <source>
        <dbReference type="EMBL" id="MBW4672018.1"/>
    </source>
</evidence>
<accession>A0A951QU69</accession>